<accession>A0ABU0PMU0</accession>
<dbReference type="InterPro" id="IPR045959">
    <property type="entry name" value="CGDB"/>
</dbReference>
<sequence>MEAMLETALREDALTATSGGFELRLGLPWIRSMPLSSIAGLGVEVDGVPVAPRELAVVLGPRHVRLDALEAESGWWFVQDRLVLAGRCALSRGKHAVAVDFQLMVPYLQARPGSPLVLPFHLEARLELGGKRVPSVSRDVASPGAPEAVES</sequence>
<organism evidence="6 7">
    <name type="scientific">Pseudarthrobacter siccitolerans</name>
    <dbReference type="NCBI Taxonomy" id="861266"/>
    <lineage>
        <taxon>Bacteria</taxon>
        <taxon>Bacillati</taxon>
        <taxon>Actinomycetota</taxon>
        <taxon>Actinomycetes</taxon>
        <taxon>Micrococcales</taxon>
        <taxon>Micrococcaceae</taxon>
        <taxon>Pseudarthrobacter</taxon>
    </lineage>
</organism>
<evidence type="ECO:0000256" key="1">
    <source>
        <dbReference type="ARBA" id="ARBA00023239"/>
    </source>
</evidence>
<evidence type="ECO:0000313" key="7">
    <source>
        <dbReference type="Proteomes" id="UP001236806"/>
    </source>
</evidence>
<keyword evidence="2" id="KW-0119">Carbohydrate metabolism</keyword>
<name>A0ABU0PMU0_9MICC</name>
<reference evidence="6 7" key="1">
    <citation type="submission" date="2023-07" db="EMBL/GenBank/DDBJ databases">
        <title>Comparative genomics of wheat-associated soil bacteria to identify genetic determinants of phenazine resistance.</title>
        <authorList>
            <person name="Mouncey N."/>
        </authorList>
    </citation>
    <scope>NUCLEOTIDE SEQUENCE [LARGE SCALE GENOMIC DNA]</scope>
    <source>
        <strain evidence="6 7">W1I3</strain>
    </source>
</reference>
<protein>
    <recommendedName>
        <fullName evidence="4">C-deglycosylation enzyme beta subunit</fullName>
    </recommendedName>
</protein>
<feature type="domain" description="C-glycoside deglycosidase beta subunit" evidence="5">
    <location>
        <begin position="17"/>
        <end position="107"/>
    </location>
</feature>
<evidence type="ECO:0000256" key="2">
    <source>
        <dbReference type="ARBA" id="ARBA00023277"/>
    </source>
</evidence>
<evidence type="ECO:0000259" key="5">
    <source>
        <dbReference type="Pfam" id="PF19906"/>
    </source>
</evidence>
<proteinExistence type="inferred from homology"/>
<evidence type="ECO:0000313" key="6">
    <source>
        <dbReference type="EMBL" id="MDQ0675256.1"/>
    </source>
</evidence>
<evidence type="ECO:0000256" key="3">
    <source>
        <dbReference type="ARBA" id="ARBA00046336"/>
    </source>
</evidence>
<dbReference type="Proteomes" id="UP001236806">
    <property type="component" value="Unassembled WGS sequence"/>
</dbReference>
<gene>
    <name evidence="6" type="ORF">QFZ36_002817</name>
</gene>
<comment type="caution">
    <text evidence="6">The sequence shown here is derived from an EMBL/GenBank/DDBJ whole genome shotgun (WGS) entry which is preliminary data.</text>
</comment>
<dbReference type="Pfam" id="PF19906">
    <property type="entry name" value="CGDB"/>
    <property type="match status" value="1"/>
</dbReference>
<comment type="similarity">
    <text evidence="3">Belongs to the C-glycoside deglycosidase beta subunit family.</text>
</comment>
<keyword evidence="1" id="KW-0456">Lyase</keyword>
<keyword evidence="7" id="KW-1185">Reference proteome</keyword>
<evidence type="ECO:0000256" key="4">
    <source>
        <dbReference type="ARBA" id="ARBA00047208"/>
    </source>
</evidence>
<dbReference type="EMBL" id="JAUSXB010000001">
    <property type="protein sequence ID" value="MDQ0675256.1"/>
    <property type="molecule type" value="Genomic_DNA"/>
</dbReference>